<dbReference type="Proteomes" id="UP000325081">
    <property type="component" value="Unassembled WGS sequence"/>
</dbReference>
<gene>
    <name evidence="2" type="ORF">STAS_06047</name>
</gene>
<protein>
    <submittedName>
        <fullName evidence="2">50S ribosomal protein L2</fullName>
    </submittedName>
</protein>
<dbReference type="InterPro" id="IPR008991">
    <property type="entry name" value="Translation_prot_SH3-like_sf"/>
</dbReference>
<evidence type="ECO:0000313" key="3">
    <source>
        <dbReference type="Proteomes" id="UP000325081"/>
    </source>
</evidence>
<dbReference type="SUPFAM" id="SSF50104">
    <property type="entry name" value="Translation proteins SH3-like domain"/>
    <property type="match status" value="1"/>
</dbReference>
<dbReference type="GO" id="GO:0005840">
    <property type="term" value="C:ribosome"/>
    <property type="evidence" value="ECO:0007669"/>
    <property type="project" value="UniProtKB-KW"/>
</dbReference>
<organism evidence="2 3">
    <name type="scientific">Striga asiatica</name>
    <name type="common">Asiatic witchweed</name>
    <name type="synonym">Buchnera asiatica</name>
    <dbReference type="NCBI Taxonomy" id="4170"/>
    <lineage>
        <taxon>Eukaryota</taxon>
        <taxon>Viridiplantae</taxon>
        <taxon>Streptophyta</taxon>
        <taxon>Embryophyta</taxon>
        <taxon>Tracheophyta</taxon>
        <taxon>Spermatophyta</taxon>
        <taxon>Magnoliopsida</taxon>
        <taxon>eudicotyledons</taxon>
        <taxon>Gunneridae</taxon>
        <taxon>Pentapetalae</taxon>
        <taxon>asterids</taxon>
        <taxon>lamiids</taxon>
        <taxon>Lamiales</taxon>
        <taxon>Orobanchaceae</taxon>
        <taxon>Buchnereae</taxon>
        <taxon>Striga</taxon>
    </lineage>
</organism>
<feature type="compositionally biased region" description="Basic and acidic residues" evidence="1">
    <location>
        <begin position="1"/>
        <end position="12"/>
    </location>
</feature>
<dbReference type="EMBL" id="BKCP01004306">
    <property type="protein sequence ID" value="GER30123.1"/>
    <property type="molecule type" value="Genomic_DNA"/>
</dbReference>
<name>A0A5A7PB41_STRAF</name>
<reference evidence="3" key="1">
    <citation type="journal article" date="2019" name="Curr. Biol.">
        <title>Genome Sequence of Striga asiatica Provides Insight into the Evolution of Plant Parasitism.</title>
        <authorList>
            <person name="Yoshida S."/>
            <person name="Kim S."/>
            <person name="Wafula E.K."/>
            <person name="Tanskanen J."/>
            <person name="Kim Y.M."/>
            <person name="Honaas L."/>
            <person name="Yang Z."/>
            <person name="Spallek T."/>
            <person name="Conn C.E."/>
            <person name="Ichihashi Y."/>
            <person name="Cheong K."/>
            <person name="Cui S."/>
            <person name="Der J.P."/>
            <person name="Gundlach H."/>
            <person name="Jiao Y."/>
            <person name="Hori C."/>
            <person name="Ishida J.K."/>
            <person name="Kasahara H."/>
            <person name="Kiba T."/>
            <person name="Kim M.S."/>
            <person name="Koo N."/>
            <person name="Laohavisit A."/>
            <person name="Lee Y.H."/>
            <person name="Lumba S."/>
            <person name="McCourt P."/>
            <person name="Mortimer J.C."/>
            <person name="Mutuku J.M."/>
            <person name="Nomura T."/>
            <person name="Sasaki-Sekimoto Y."/>
            <person name="Seto Y."/>
            <person name="Wang Y."/>
            <person name="Wakatake T."/>
            <person name="Sakakibara H."/>
            <person name="Demura T."/>
            <person name="Yamaguchi S."/>
            <person name="Yoneyama K."/>
            <person name="Manabe R.I."/>
            <person name="Nelson D.C."/>
            <person name="Schulman A.H."/>
            <person name="Timko M.P."/>
            <person name="dePamphilis C.W."/>
            <person name="Choi D."/>
            <person name="Shirasu K."/>
        </authorList>
    </citation>
    <scope>NUCLEOTIDE SEQUENCE [LARGE SCALE GENOMIC DNA]</scope>
    <source>
        <strain evidence="3">cv. UVA1</strain>
    </source>
</reference>
<keyword evidence="2" id="KW-0687">Ribonucleoprotein</keyword>
<accession>A0A5A7PB41</accession>
<dbReference type="Gene3D" id="4.10.950.10">
    <property type="entry name" value="Ribosomal protein L2, domain 3"/>
    <property type="match status" value="1"/>
</dbReference>
<keyword evidence="3" id="KW-1185">Reference proteome</keyword>
<evidence type="ECO:0000256" key="1">
    <source>
        <dbReference type="SAM" id="MobiDB-lite"/>
    </source>
</evidence>
<sequence length="162" mass="18475">MNPVDHPQEGGEGRAPIGRKKPTTLSGYPALGRRSRKRKKYSENSIVHRLTDLKIKDKDGIIYLVDEHRKSATRTEKKRAAWGSIVEDVQCNKQEDFGVFDDKVGTWRSCNPLFIRTCVIDYYSPMVHLAEANTMEEQHLLHTNSGQRGRGELSAKAKLRVR</sequence>
<comment type="caution">
    <text evidence="2">The sequence shown here is derived from an EMBL/GenBank/DDBJ whole genome shotgun (WGS) entry which is preliminary data.</text>
</comment>
<feature type="region of interest" description="Disordered" evidence="1">
    <location>
        <begin position="1"/>
        <end position="40"/>
    </location>
</feature>
<dbReference type="OrthoDB" id="986318at2759"/>
<keyword evidence="2" id="KW-0689">Ribosomal protein</keyword>
<feature type="region of interest" description="Disordered" evidence="1">
    <location>
        <begin position="142"/>
        <end position="162"/>
    </location>
</feature>
<dbReference type="AlphaFoldDB" id="A0A5A7PB41"/>
<proteinExistence type="predicted"/>
<dbReference type="InterPro" id="IPR014726">
    <property type="entry name" value="Ribosomal_uL2_dom3"/>
</dbReference>
<evidence type="ECO:0000313" key="2">
    <source>
        <dbReference type="EMBL" id="GER30123.1"/>
    </source>
</evidence>